<keyword evidence="2" id="KW-1185">Reference proteome</keyword>
<dbReference type="EMBL" id="JAULUE010002052">
    <property type="protein sequence ID" value="KAK5899262.1"/>
    <property type="molecule type" value="Genomic_DNA"/>
</dbReference>
<proteinExistence type="predicted"/>
<evidence type="ECO:0000313" key="1">
    <source>
        <dbReference type="EMBL" id="KAK5899262.1"/>
    </source>
</evidence>
<accession>A0AAN8C939</accession>
<organism evidence="1 2">
    <name type="scientific">Champsocephalus esox</name>
    <name type="common">pike icefish</name>
    <dbReference type="NCBI Taxonomy" id="159716"/>
    <lineage>
        <taxon>Eukaryota</taxon>
        <taxon>Metazoa</taxon>
        <taxon>Chordata</taxon>
        <taxon>Craniata</taxon>
        <taxon>Vertebrata</taxon>
        <taxon>Euteleostomi</taxon>
        <taxon>Actinopterygii</taxon>
        <taxon>Neopterygii</taxon>
        <taxon>Teleostei</taxon>
        <taxon>Neoteleostei</taxon>
        <taxon>Acanthomorphata</taxon>
        <taxon>Eupercaria</taxon>
        <taxon>Perciformes</taxon>
        <taxon>Notothenioidei</taxon>
        <taxon>Channichthyidae</taxon>
        <taxon>Champsocephalus</taxon>
    </lineage>
</organism>
<evidence type="ECO:0000313" key="2">
    <source>
        <dbReference type="Proteomes" id="UP001335648"/>
    </source>
</evidence>
<name>A0AAN8C939_9TELE</name>
<gene>
    <name evidence="1" type="ORF">CesoFtcFv8_008758</name>
</gene>
<sequence>MRHTQWRRTDQSDGTVRKVVLIWKGAAAPALIKPCTSLASIAVKLRHPTGVYLIHRLPKADNPSSNRKWKTKSPPSLLTTAPVCAKLGLQEMMLPVLCSPPLLGVPDIRV</sequence>
<reference evidence="1 2" key="1">
    <citation type="journal article" date="2023" name="Mol. Biol. Evol.">
        <title>Genomics of Secondarily Temperate Adaptation in the Only Non-Antarctic Icefish.</title>
        <authorList>
            <person name="Rivera-Colon A.G."/>
            <person name="Rayamajhi N."/>
            <person name="Minhas B.F."/>
            <person name="Madrigal G."/>
            <person name="Bilyk K.T."/>
            <person name="Yoon V."/>
            <person name="Hune M."/>
            <person name="Gregory S."/>
            <person name="Cheng C.H.C."/>
            <person name="Catchen J.M."/>
        </authorList>
    </citation>
    <scope>NUCLEOTIDE SEQUENCE [LARGE SCALE GENOMIC DNA]</scope>
    <source>
        <strain evidence="1">JC2023a</strain>
    </source>
</reference>
<protein>
    <submittedName>
        <fullName evidence="1">Uncharacterized protein</fullName>
    </submittedName>
</protein>
<comment type="caution">
    <text evidence="1">The sequence shown here is derived from an EMBL/GenBank/DDBJ whole genome shotgun (WGS) entry which is preliminary data.</text>
</comment>
<dbReference type="AlphaFoldDB" id="A0AAN8C939"/>
<dbReference type="Proteomes" id="UP001335648">
    <property type="component" value="Unassembled WGS sequence"/>
</dbReference>